<protein>
    <submittedName>
        <fullName evidence="3">Uncharacterized protein</fullName>
    </submittedName>
</protein>
<evidence type="ECO:0000313" key="4">
    <source>
        <dbReference type="EMBL" id="CAH7675797.1"/>
    </source>
</evidence>
<keyword evidence="2" id="KW-1133">Transmembrane helix</keyword>
<dbReference type="AlphaFoldDB" id="A0AAV0AMS3"/>
<feature type="compositionally biased region" description="Polar residues" evidence="1">
    <location>
        <begin position="441"/>
        <end position="450"/>
    </location>
</feature>
<feature type="compositionally biased region" description="Basic and acidic residues" evidence="1">
    <location>
        <begin position="414"/>
        <end position="424"/>
    </location>
</feature>
<evidence type="ECO:0000256" key="1">
    <source>
        <dbReference type="SAM" id="MobiDB-lite"/>
    </source>
</evidence>
<dbReference type="EMBL" id="CALTRL010000950">
    <property type="protein sequence ID" value="CAH7670154.1"/>
    <property type="molecule type" value="Genomic_DNA"/>
</dbReference>
<reference evidence="3" key="1">
    <citation type="submission" date="2022-06" db="EMBL/GenBank/DDBJ databases">
        <authorList>
            <consortium name="SYNGENTA / RWTH Aachen University"/>
        </authorList>
    </citation>
    <scope>NUCLEOTIDE SEQUENCE</scope>
</reference>
<keyword evidence="5" id="KW-1185">Reference proteome</keyword>
<evidence type="ECO:0000313" key="5">
    <source>
        <dbReference type="Proteomes" id="UP001153365"/>
    </source>
</evidence>
<feature type="compositionally biased region" description="Acidic residues" evidence="1">
    <location>
        <begin position="425"/>
        <end position="438"/>
    </location>
</feature>
<accession>A0AAV0AMS3</accession>
<feature type="compositionally biased region" description="Low complexity" evidence="1">
    <location>
        <begin position="277"/>
        <end position="287"/>
    </location>
</feature>
<sequence>MIVIFAAWLTIESIHPNLHIDQFFYEIVERRIKDHAFYRLILVFLSIETALMALTVLLGGFLASITPFVGEQNQNKTKFTFASLLMDLPLGLSTISSIQAIIWCIIKYIDHFRRPSQASIQNMQERMMMVNKRMNSSLKNNRRVTFKTASDSSNSSSRRCSDVSRTSSTVPILTPSGEEEENQGISRAASSSSSSTLLPTYLNQTQTTLPKSGTVTDSACKTVTSAPLAPKSTGLQSEVAAPLPVLSESRIRPFMHHFKPEGTSTMPPIGGALISKPSPAAASAASPNSRFPTGSFSRYPWLRNQSKPARDETPVGKPSPFTTTLPYSRVGRLGKISNLTGRGPYQRVALQNSSNPHITSQCSISSTEFRSLENESSNESLENSTENQAFDQFNARRKPVPAAAVIEIGDEPEETRLKDAKYYTEDEGGDSDDISDDWAETKSQLTVDRN</sequence>
<keyword evidence="2" id="KW-0472">Membrane</keyword>
<name>A0AAV0AMS3_PHAPC</name>
<keyword evidence="2" id="KW-0812">Transmembrane</keyword>
<feature type="compositionally biased region" description="Low complexity" evidence="1">
    <location>
        <begin position="150"/>
        <end position="170"/>
    </location>
</feature>
<feature type="transmembrane region" description="Helical" evidence="2">
    <location>
        <begin position="40"/>
        <end position="68"/>
    </location>
</feature>
<feature type="region of interest" description="Disordered" evidence="1">
    <location>
        <begin position="404"/>
        <end position="450"/>
    </location>
</feature>
<proteinExistence type="predicted"/>
<dbReference type="Proteomes" id="UP001153365">
    <property type="component" value="Unassembled WGS sequence"/>
</dbReference>
<comment type="caution">
    <text evidence="3">The sequence shown here is derived from an EMBL/GenBank/DDBJ whole genome shotgun (WGS) entry which is preliminary data.</text>
</comment>
<evidence type="ECO:0000256" key="2">
    <source>
        <dbReference type="SAM" id="Phobius"/>
    </source>
</evidence>
<evidence type="ECO:0000313" key="3">
    <source>
        <dbReference type="EMBL" id="CAH7670154.1"/>
    </source>
</evidence>
<organism evidence="3 5">
    <name type="scientific">Phakopsora pachyrhizi</name>
    <name type="common">Asian soybean rust disease fungus</name>
    <dbReference type="NCBI Taxonomy" id="170000"/>
    <lineage>
        <taxon>Eukaryota</taxon>
        <taxon>Fungi</taxon>
        <taxon>Dikarya</taxon>
        <taxon>Basidiomycota</taxon>
        <taxon>Pucciniomycotina</taxon>
        <taxon>Pucciniomycetes</taxon>
        <taxon>Pucciniales</taxon>
        <taxon>Phakopsoraceae</taxon>
        <taxon>Phakopsora</taxon>
    </lineage>
</organism>
<feature type="region of interest" description="Disordered" evidence="1">
    <location>
        <begin position="277"/>
        <end position="326"/>
    </location>
</feature>
<dbReference type="EMBL" id="CALTRL010002462">
    <property type="protein sequence ID" value="CAH7675797.1"/>
    <property type="molecule type" value="Genomic_DNA"/>
</dbReference>
<feature type="region of interest" description="Disordered" evidence="1">
    <location>
        <begin position="146"/>
        <end position="192"/>
    </location>
</feature>
<gene>
    <name evidence="4" type="ORF">PPACK8108_LOCUS10855</name>
    <name evidence="3" type="ORF">PPACK8108_LOCUS4851</name>
</gene>